<proteinExistence type="predicted"/>
<evidence type="ECO:0000313" key="3">
    <source>
        <dbReference type="Proteomes" id="UP001497522"/>
    </source>
</evidence>
<dbReference type="InterPro" id="IPR036005">
    <property type="entry name" value="Creatinase/aminopeptidase-like"/>
</dbReference>
<evidence type="ECO:0000313" key="2">
    <source>
        <dbReference type="EMBL" id="CAK9855050.1"/>
    </source>
</evidence>
<accession>A0ABP0ZX20</accession>
<dbReference type="PANTHER" id="PTHR43330">
    <property type="entry name" value="METHIONINE AMINOPEPTIDASE"/>
    <property type="match status" value="1"/>
</dbReference>
<dbReference type="PANTHER" id="PTHR43330:SF8">
    <property type="entry name" value="METHIONINE AMINOPEPTIDASE 1D, MITOCHONDRIAL"/>
    <property type="match status" value="1"/>
</dbReference>
<dbReference type="EMBL" id="CAXHBF010000079">
    <property type="protein sequence ID" value="CAK9855050.1"/>
    <property type="molecule type" value="Genomic_DNA"/>
</dbReference>
<dbReference type="Pfam" id="PF00557">
    <property type="entry name" value="Peptidase_M24"/>
    <property type="match status" value="1"/>
</dbReference>
<sequence length="161" mass="17555">MQGYHGDASKTFYCGTVDDDAKQLVEVTREALDKAIAICGPGVEFKKIGSTIKCISQQSNQNEIADRYRYGVVDRFVGHGVGAVFHSAPSILHNRSNQPGCMVVGQTFTVEISVHLIIYYGCAKPMVTMGSITDVMWNDNWTVVTADGGLSVQFEDSLLIT</sequence>
<reference evidence="2" key="1">
    <citation type="submission" date="2024-03" db="EMBL/GenBank/DDBJ databases">
        <authorList>
            <consortium name="ELIXIR-Norway"/>
            <consortium name="Elixir Norway"/>
        </authorList>
    </citation>
    <scope>NUCLEOTIDE SEQUENCE</scope>
</reference>
<dbReference type="Gene3D" id="3.90.230.10">
    <property type="entry name" value="Creatinase/methionine aminopeptidase superfamily"/>
    <property type="match status" value="1"/>
</dbReference>
<dbReference type="Proteomes" id="UP001497522">
    <property type="component" value="Unassembled WGS sequence"/>
</dbReference>
<dbReference type="InterPro" id="IPR000994">
    <property type="entry name" value="Pept_M24"/>
</dbReference>
<evidence type="ECO:0000259" key="1">
    <source>
        <dbReference type="Pfam" id="PF00557"/>
    </source>
</evidence>
<organism evidence="2 3">
    <name type="scientific">Sphagnum jensenii</name>
    <dbReference type="NCBI Taxonomy" id="128206"/>
    <lineage>
        <taxon>Eukaryota</taxon>
        <taxon>Viridiplantae</taxon>
        <taxon>Streptophyta</taxon>
        <taxon>Embryophyta</taxon>
        <taxon>Bryophyta</taxon>
        <taxon>Sphagnophytina</taxon>
        <taxon>Sphagnopsida</taxon>
        <taxon>Sphagnales</taxon>
        <taxon>Sphagnaceae</taxon>
        <taxon>Sphagnum</taxon>
    </lineage>
</organism>
<name>A0ABP0ZX20_9BRYO</name>
<keyword evidence="3" id="KW-1185">Reference proteome</keyword>
<protein>
    <recommendedName>
        <fullName evidence="1">Peptidase M24 domain-containing protein</fullName>
    </recommendedName>
</protein>
<comment type="caution">
    <text evidence="2">The sequence shown here is derived from an EMBL/GenBank/DDBJ whole genome shotgun (WGS) entry which is preliminary data.</text>
</comment>
<gene>
    <name evidence="2" type="ORF">CSSPJE1EN2_LOCUS24982</name>
</gene>
<feature type="domain" description="Peptidase M24" evidence="1">
    <location>
        <begin position="2"/>
        <end position="161"/>
    </location>
</feature>
<dbReference type="SUPFAM" id="SSF55920">
    <property type="entry name" value="Creatinase/aminopeptidase"/>
    <property type="match status" value="1"/>
</dbReference>